<accession>A0A7X0SKY0</accession>
<dbReference type="RefSeq" id="WP_185129504.1">
    <property type="nucleotide sequence ID" value="NZ_JACJVO010000015.1"/>
</dbReference>
<sequence>MPEDFDKAFEEAARNIDFTPDFEASWQRVEKKLKRRRRRPWNRLRMLPYIALSFVLGALLFGTPTFSRAFAPFFESLQNVQDGLVHVVIGSQTVVTTKPKTAPPPGYQPPSREEHEAGETIGVSTEVNYDSWEEAKKNLSFKPPAIGYVPPGYTLDHVMVSIPFQKDKANLAGLIYSHLEDKVNGGYSILIKQIATGEKISSDYDENAGKLEILDIDGKQGYLFLTNDGYSGLDFRYGQLYVSIAGDLDREQILQVGKQIQLP</sequence>
<evidence type="ECO:0000256" key="2">
    <source>
        <dbReference type="SAM" id="Phobius"/>
    </source>
</evidence>
<evidence type="ECO:0000313" key="5">
    <source>
        <dbReference type="Proteomes" id="UP000564644"/>
    </source>
</evidence>
<organism evidence="4 5">
    <name type="scientific">Cohnella zeiphila</name>
    <dbReference type="NCBI Taxonomy" id="2761120"/>
    <lineage>
        <taxon>Bacteria</taxon>
        <taxon>Bacillati</taxon>
        <taxon>Bacillota</taxon>
        <taxon>Bacilli</taxon>
        <taxon>Bacillales</taxon>
        <taxon>Paenibacillaceae</taxon>
        <taxon>Cohnella</taxon>
    </lineage>
</organism>
<feature type="domain" description="DUF4367" evidence="3">
    <location>
        <begin position="145"/>
        <end position="260"/>
    </location>
</feature>
<keyword evidence="2" id="KW-0472">Membrane</keyword>
<dbReference type="InterPro" id="IPR025377">
    <property type="entry name" value="DUF4367"/>
</dbReference>
<proteinExistence type="predicted"/>
<name>A0A7X0SKY0_9BACL</name>
<evidence type="ECO:0000256" key="1">
    <source>
        <dbReference type="SAM" id="MobiDB-lite"/>
    </source>
</evidence>
<reference evidence="4 5" key="1">
    <citation type="submission" date="2020-08" db="EMBL/GenBank/DDBJ databases">
        <title>Cohnella phylogeny.</title>
        <authorList>
            <person name="Dunlap C."/>
        </authorList>
    </citation>
    <scope>NUCLEOTIDE SEQUENCE [LARGE SCALE GENOMIC DNA]</scope>
    <source>
        <strain evidence="4 5">CBP 2801</strain>
    </source>
</reference>
<keyword evidence="2" id="KW-1133">Transmembrane helix</keyword>
<dbReference type="EMBL" id="JACJVO010000015">
    <property type="protein sequence ID" value="MBB6731836.1"/>
    <property type="molecule type" value="Genomic_DNA"/>
</dbReference>
<comment type="caution">
    <text evidence="4">The sequence shown here is derived from an EMBL/GenBank/DDBJ whole genome shotgun (WGS) entry which is preliminary data.</text>
</comment>
<gene>
    <name evidence="4" type="ORF">H7C18_13020</name>
</gene>
<feature type="transmembrane region" description="Helical" evidence="2">
    <location>
        <begin position="46"/>
        <end position="66"/>
    </location>
</feature>
<dbReference type="Pfam" id="PF14285">
    <property type="entry name" value="DUF4367"/>
    <property type="match status" value="1"/>
</dbReference>
<feature type="region of interest" description="Disordered" evidence="1">
    <location>
        <begin position="98"/>
        <end position="119"/>
    </location>
</feature>
<protein>
    <submittedName>
        <fullName evidence="4">DUF4367 domain-containing protein</fullName>
    </submittedName>
</protein>
<dbReference type="AlphaFoldDB" id="A0A7X0SKY0"/>
<evidence type="ECO:0000313" key="4">
    <source>
        <dbReference type="EMBL" id="MBB6731836.1"/>
    </source>
</evidence>
<dbReference type="Proteomes" id="UP000564644">
    <property type="component" value="Unassembled WGS sequence"/>
</dbReference>
<evidence type="ECO:0000259" key="3">
    <source>
        <dbReference type="Pfam" id="PF14285"/>
    </source>
</evidence>
<keyword evidence="2" id="KW-0812">Transmembrane</keyword>
<keyword evidence="5" id="KW-1185">Reference proteome</keyword>